<dbReference type="Gene3D" id="2.30.170.30">
    <property type="entry name" value="ethanolamine ammonia-lyase heavy chain domain like"/>
    <property type="match status" value="1"/>
</dbReference>
<dbReference type="Gene3D" id="1.10.220.70">
    <property type="entry name" value="lyase"/>
    <property type="match status" value="1"/>
</dbReference>
<dbReference type="UniPathway" id="UPA00560"/>
<feature type="binding site" evidence="1">
    <location>
        <begin position="158"/>
        <end position="160"/>
    </location>
    <ligand>
        <name>substrate</name>
    </ligand>
</feature>
<feature type="binding site" evidence="1">
    <location>
        <position position="191"/>
    </location>
    <ligand>
        <name>substrate</name>
    </ligand>
</feature>
<dbReference type="InterPro" id="IPR044941">
    <property type="entry name" value="EutB_N_sf"/>
</dbReference>
<protein>
    <recommendedName>
        <fullName evidence="1">Ethanolamine ammonia-lyase large subunit</fullName>
        <shortName evidence="1">EAL large subunit</shortName>
        <ecNumber evidence="1">4.3.1.7</ecNumber>
    </recommendedName>
</protein>
<name>A0A1M6XQS3_SELRU</name>
<evidence type="ECO:0000313" key="2">
    <source>
        <dbReference type="EMBL" id="SHL08350.1"/>
    </source>
</evidence>
<comment type="similarity">
    <text evidence="1">Belongs to the EutB family.</text>
</comment>
<dbReference type="InterPro" id="IPR044939">
    <property type="entry name" value="EutB_dom_2_sf"/>
</dbReference>
<keyword evidence="1" id="KW-0846">Cobalamin</keyword>
<dbReference type="GO" id="GO:0046336">
    <property type="term" value="P:ethanolamine catabolic process"/>
    <property type="evidence" value="ECO:0007669"/>
    <property type="project" value="UniProtKB-UniRule"/>
</dbReference>
<dbReference type="GO" id="GO:0009350">
    <property type="term" value="C:ethanolamine ammonia-lyase complex"/>
    <property type="evidence" value="ECO:0007669"/>
    <property type="project" value="UniProtKB-UniRule"/>
</dbReference>
<dbReference type="GO" id="GO:0031471">
    <property type="term" value="C:ethanolamine degradation polyhedral organelle"/>
    <property type="evidence" value="ECO:0007669"/>
    <property type="project" value="UniProtKB-UniRule"/>
</dbReference>
<dbReference type="Proteomes" id="UP000184263">
    <property type="component" value="Unassembled WGS sequence"/>
</dbReference>
<dbReference type="EMBL" id="FRBC01000041">
    <property type="protein sequence ID" value="SHL08350.1"/>
    <property type="molecule type" value="Genomic_DNA"/>
</dbReference>
<keyword evidence="1" id="KW-0170">Cobalt</keyword>
<comment type="pathway">
    <text evidence="1">Amine and polyamine degradation; ethanolamine degradation.</text>
</comment>
<dbReference type="Gene3D" id="3.20.20.70">
    <property type="entry name" value="Aldolase class I"/>
    <property type="match status" value="1"/>
</dbReference>
<evidence type="ECO:0000313" key="3">
    <source>
        <dbReference type="Proteomes" id="UP000184263"/>
    </source>
</evidence>
<comment type="catalytic activity">
    <reaction evidence="1">
        <text>ethanolamine = acetaldehyde + NH4(+)</text>
        <dbReference type="Rhea" id="RHEA:15313"/>
        <dbReference type="ChEBI" id="CHEBI:15343"/>
        <dbReference type="ChEBI" id="CHEBI:28938"/>
        <dbReference type="ChEBI" id="CHEBI:57603"/>
        <dbReference type="EC" id="4.3.1.7"/>
    </reaction>
</comment>
<feature type="binding site" evidence="1">
    <location>
        <position position="245"/>
    </location>
    <ligand>
        <name>adenosylcob(III)alamin</name>
        <dbReference type="ChEBI" id="CHEBI:18408"/>
    </ligand>
</feature>
<dbReference type="PANTHER" id="PTHR39329:SF1">
    <property type="entry name" value="ETHANOLAMINE AMMONIA-LYASE LARGE SUBUNIT"/>
    <property type="match status" value="1"/>
</dbReference>
<dbReference type="EC" id="4.3.1.7" evidence="1"/>
<dbReference type="InterPro" id="IPR013785">
    <property type="entry name" value="Aldolase_TIM"/>
</dbReference>
<dbReference type="InterPro" id="IPR010628">
    <property type="entry name" value="EutB"/>
</dbReference>
<comment type="subunit">
    <text evidence="1">The basic unit is a heterodimer which dimerizes to form tetramers. The heterotetramers trimerize; 6 large subunits form a core ring with 6 small subunits projecting outwards.</text>
</comment>
<feature type="binding site" evidence="1">
    <location>
        <position position="400"/>
    </location>
    <ligand>
        <name>adenosylcob(III)alamin</name>
        <dbReference type="ChEBI" id="CHEBI:18408"/>
    </ligand>
</feature>
<dbReference type="PIRSF" id="PIRSF018788">
    <property type="entry name" value="EutB"/>
    <property type="match status" value="1"/>
</dbReference>
<dbReference type="HAMAP" id="MF_00861">
    <property type="entry name" value="EutB"/>
    <property type="match status" value="1"/>
</dbReference>
<dbReference type="GO" id="GO:0006520">
    <property type="term" value="P:amino acid metabolic process"/>
    <property type="evidence" value="ECO:0007669"/>
    <property type="project" value="InterPro"/>
</dbReference>
<dbReference type="NCBIfam" id="NF011649">
    <property type="entry name" value="PRK15067.1"/>
    <property type="match status" value="1"/>
</dbReference>
<feature type="binding site" evidence="1">
    <location>
        <position position="361"/>
    </location>
    <ligand>
        <name>substrate</name>
    </ligand>
</feature>
<dbReference type="OrthoDB" id="9770909at2"/>
<dbReference type="Pfam" id="PF06751">
    <property type="entry name" value="EutB"/>
    <property type="match status" value="1"/>
</dbReference>
<sequence length="465" mass="50931">MKLKTNLFGRTYAFRDVKDVLAKANEEKSGDMLAGIAASGNVERVAAKVVLAEMTLQELRENPVVPYEEDDITRADQNAVEDIAYQKIKGYTVGDFREFLLGATEAEIAAIRPGLTAEMVAAVTKLMSNMDMVYAARKMHVEATCNTTIGRPGTLSSRLQPNHATDNPAGIMASVLEGISYGVGDAVIGLNPAVDTLDSVADVLKEFKAFMEKWQLPTQNCVLAHVTTQMKVLEKDLAPMDLMFQSLAGSEVASRAFGINVALMDEAYAIMQEKKSSAGPNFMYFETGQGSELSSDGHHGADQLVMEARCYAFAKRYHPFLVNTVVGFIGPEYLYDGRQMIRAGLEDHFMGKLTGIPMGCDVCYTNHMRADQNDLENLAMMLAMADCNYIMGIPGGDDVMLMYQTTSYHDVAALRRITGKRPIAEFARRMQELGIFDEQGHLTEIAGDPSLFYALDKKLAGGIAV</sequence>
<feature type="binding site" evidence="1">
    <location>
        <position position="294"/>
    </location>
    <ligand>
        <name>adenosylcob(III)alamin</name>
        <dbReference type="ChEBI" id="CHEBI:18408"/>
    </ligand>
</feature>
<dbReference type="PANTHER" id="PTHR39329">
    <property type="entry name" value="ETHANOLAMINE AMMONIA-LYASE HEAVY CHAIN"/>
    <property type="match status" value="1"/>
</dbReference>
<organism evidence="2 3">
    <name type="scientific">Selenomonas ruminantium</name>
    <dbReference type="NCBI Taxonomy" id="971"/>
    <lineage>
        <taxon>Bacteria</taxon>
        <taxon>Bacillati</taxon>
        <taxon>Bacillota</taxon>
        <taxon>Negativicutes</taxon>
        <taxon>Selenomonadales</taxon>
        <taxon>Selenomonadaceae</taxon>
        <taxon>Selenomonas</taxon>
    </lineage>
</organism>
<proteinExistence type="inferred from homology"/>
<comment type="subcellular location">
    <subcellularLocation>
        <location evidence="1">Bacterial microcompartment</location>
    </subcellularLocation>
</comment>
<dbReference type="RefSeq" id="WP_073092790.1">
    <property type="nucleotide sequence ID" value="NZ_FRBC01000041.1"/>
</dbReference>
<dbReference type="GO" id="GO:0008851">
    <property type="term" value="F:ethanolamine ammonia-lyase activity"/>
    <property type="evidence" value="ECO:0007669"/>
    <property type="project" value="UniProtKB-UniRule"/>
</dbReference>
<evidence type="ECO:0000256" key="1">
    <source>
        <dbReference type="HAMAP-Rule" id="MF_00861"/>
    </source>
</evidence>
<accession>A0A1M6XQS3</accession>
<dbReference type="GO" id="GO:0031419">
    <property type="term" value="F:cobalamin binding"/>
    <property type="evidence" value="ECO:0007669"/>
    <property type="project" value="UniProtKB-UniRule"/>
</dbReference>
<comment type="function">
    <text evidence="1">Catalyzes the deamination of various vicinal amino-alcohols to oxo compounds. Allows this organism to utilize ethanolamine as the sole source of nitrogen and carbon in the presence of vitamin B12.</text>
</comment>
<reference evidence="2 3" key="1">
    <citation type="submission" date="2016-11" db="EMBL/GenBank/DDBJ databases">
        <authorList>
            <person name="Jaros S."/>
            <person name="Januszkiewicz K."/>
            <person name="Wedrychowicz H."/>
        </authorList>
    </citation>
    <scope>NUCLEOTIDE SEQUENCE [LARGE SCALE GENOMIC DNA]</scope>
    <source>
        <strain evidence="2 3">HD4</strain>
    </source>
</reference>
<gene>
    <name evidence="1" type="primary">eutB</name>
    <name evidence="2" type="ORF">SAMN05216582_1416</name>
</gene>
<keyword evidence="1 2" id="KW-0456">Lyase</keyword>
<dbReference type="GO" id="GO:0005829">
    <property type="term" value="C:cytosol"/>
    <property type="evidence" value="ECO:0007669"/>
    <property type="project" value="TreeGrafter"/>
</dbReference>
<keyword evidence="1" id="KW-1283">Bacterial microcompartment</keyword>
<feature type="binding site" evidence="1">
    <location>
        <position position="286"/>
    </location>
    <ligand>
        <name>substrate</name>
    </ligand>
</feature>
<dbReference type="AlphaFoldDB" id="A0A1M6XQS3"/>
<comment type="cofactor">
    <cofactor evidence="1">
        <name>adenosylcob(III)alamin</name>
        <dbReference type="ChEBI" id="CHEBI:18408"/>
    </cofactor>
    <text evidence="1">Binds between the large and small subunits.</text>
</comment>
<feature type="binding site" evidence="1">
    <location>
        <position position="192"/>
    </location>
    <ligand>
        <name>adenosylcob(III)alamin</name>
        <dbReference type="ChEBI" id="CHEBI:18408"/>
    </ligand>
</feature>